<sequence length="260" mass="27433">MPRTDACAASSTRTSCHLTVVGFGGAKELKGEPGVLDEDMVDVVEERRLEVAKLSASFFTSTTVPPIRPSSTVDAARASRCKIKATAGKKATTDKKHVAEVPYKELLNPSNVGVADGIVTNVLLVETASSRNDTKLIIPTTPVTTPAKQGGPGATQQRKAAAMSSAAAAATMTGSGKVVCVTGASGYIASWVVRLLLDRGYTVRATVRDTADPKKTLHLTALDGAKDRLHLFKASLLEEGSFEPDCPTQSCPYYQQQLIV</sequence>
<evidence type="ECO:0000313" key="3">
    <source>
        <dbReference type="EMBL" id="CAD6251088.1"/>
    </source>
</evidence>
<proteinExistence type="predicted"/>
<evidence type="ECO:0000313" key="4">
    <source>
        <dbReference type="Proteomes" id="UP000604825"/>
    </source>
</evidence>
<dbReference type="PANTHER" id="PTHR10366">
    <property type="entry name" value="NAD DEPENDENT EPIMERASE/DEHYDRATASE"/>
    <property type="match status" value="1"/>
</dbReference>
<accession>A0A811PXB8</accession>
<keyword evidence="1" id="KW-0560">Oxidoreductase</keyword>
<comment type="caution">
    <text evidence="3">The sequence shown here is derived from an EMBL/GenBank/DDBJ whole genome shotgun (WGS) entry which is preliminary data.</text>
</comment>
<dbReference type="GO" id="GO:0016616">
    <property type="term" value="F:oxidoreductase activity, acting on the CH-OH group of donors, NAD or NADP as acceptor"/>
    <property type="evidence" value="ECO:0007669"/>
    <property type="project" value="TreeGrafter"/>
</dbReference>
<dbReference type="InterPro" id="IPR036291">
    <property type="entry name" value="NAD(P)-bd_dom_sf"/>
</dbReference>
<dbReference type="AlphaFoldDB" id="A0A811PXB8"/>
<dbReference type="Pfam" id="PF05368">
    <property type="entry name" value="NmrA"/>
    <property type="match status" value="1"/>
</dbReference>
<dbReference type="Gene3D" id="3.40.50.720">
    <property type="entry name" value="NAD(P)-binding Rossmann-like Domain"/>
    <property type="match status" value="1"/>
</dbReference>
<gene>
    <name evidence="3" type="ORF">NCGR_LOCUS34854</name>
</gene>
<evidence type="ECO:0000256" key="1">
    <source>
        <dbReference type="ARBA" id="ARBA00023002"/>
    </source>
</evidence>
<feature type="domain" description="NmrA-like" evidence="2">
    <location>
        <begin position="177"/>
        <end position="215"/>
    </location>
</feature>
<dbReference type="OrthoDB" id="2735536at2759"/>
<reference evidence="3" key="1">
    <citation type="submission" date="2020-10" db="EMBL/GenBank/DDBJ databases">
        <authorList>
            <person name="Han B."/>
            <person name="Lu T."/>
            <person name="Zhao Q."/>
            <person name="Huang X."/>
            <person name="Zhao Y."/>
        </authorList>
    </citation>
    <scope>NUCLEOTIDE SEQUENCE</scope>
</reference>
<dbReference type="EMBL" id="CAJGYO010000008">
    <property type="protein sequence ID" value="CAD6251088.1"/>
    <property type="molecule type" value="Genomic_DNA"/>
</dbReference>
<dbReference type="PANTHER" id="PTHR10366:SF852">
    <property type="entry name" value="CINNAMOYL-COA REDUCTASE CAD2"/>
    <property type="match status" value="1"/>
</dbReference>
<evidence type="ECO:0000259" key="2">
    <source>
        <dbReference type="Pfam" id="PF05368"/>
    </source>
</evidence>
<dbReference type="InterPro" id="IPR050425">
    <property type="entry name" value="NAD(P)_dehydrat-like"/>
</dbReference>
<name>A0A811PXB8_9POAL</name>
<dbReference type="SUPFAM" id="SSF51735">
    <property type="entry name" value="NAD(P)-binding Rossmann-fold domains"/>
    <property type="match status" value="1"/>
</dbReference>
<dbReference type="InterPro" id="IPR008030">
    <property type="entry name" value="NmrA-like"/>
</dbReference>
<organism evidence="3 4">
    <name type="scientific">Miscanthus lutarioriparius</name>
    <dbReference type="NCBI Taxonomy" id="422564"/>
    <lineage>
        <taxon>Eukaryota</taxon>
        <taxon>Viridiplantae</taxon>
        <taxon>Streptophyta</taxon>
        <taxon>Embryophyta</taxon>
        <taxon>Tracheophyta</taxon>
        <taxon>Spermatophyta</taxon>
        <taxon>Magnoliopsida</taxon>
        <taxon>Liliopsida</taxon>
        <taxon>Poales</taxon>
        <taxon>Poaceae</taxon>
        <taxon>PACMAD clade</taxon>
        <taxon>Panicoideae</taxon>
        <taxon>Andropogonodae</taxon>
        <taxon>Andropogoneae</taxon>
        <taxon>Saccharinae</taxon>
        <taxon>Miscanthus</taxon>
    </lineage>
</organism>
<dbReference type="Proteomes" id="UP000604825">
    <property type="component" value="Unassembled WGS sequence"/>
</dbReference>
<keyword evidence="4" id="KW-1185">Reference proteome</keyword>
<protein>
    <recommendedName>
        <fullName evidence="2">NmrA-like domain-containing protein</fullName>
    </recommendedName>
</protein>